<keyword evidence="5" id="KW-0032">Aminotransferase</keyword>
<dbReference type="PANTHER" id="PTHR42885">
    <property type="entry name" value="HISTIDINOL-PHOSPHATE AMINOTRANSFERASE-RELATED"/>
    <property type="match status" value="1"/>
</dbReference>
<dbReference type="EC" id="2.6.1.9" evidence="4"/>
<dbReference type="EMBL" id="CAUJNA010003798">
    <property type="protein sequence ID" value="CAJ1409980.1"/>
    <property type="molecule type" value="Genomic_DNA"/>
</dbReference>
<evidence type="ECO:0000256" key="3">
    <source>
        <dbReference type="ARBA" id="ARBA00007441"/>
    </source>
</evidence>
<sequence length="907" mass="98115">MAAMLQSRLGLPRLVHLSASPGCCKEPLAPLARGAWTTSSPALLRAAFFALTLRRAGSGSTPRRAFAAGPATAEAAEAEAEADAEAAGQGLLLVVGCSPDLAELCVPQRRFRRVLRAPPLRSPQEVEDLMALAHAEHPELEIQGLLHGGPSASSSSSSLTSPGAAEALDASLRSLALLAPVLEKLPHARLVSWSSDLGFASPASWAPQGAGMAALACNFMEQYIQALAHQMRKSGVTVYGMRFTEEAVRISLDSDQNARHQLEKEIQEVWSLPRREAHGQIFEVGRPLVSFSTQSARGGSVLGSSLDVQWALRSAVKDAASYPVDGRPATYKALADALRTAPERLVWAHGASDVILRTALAAAKRGTGDRALMQSPSWPNAASLLRAGGLKVDTVPYPDPSEGAEGGDSWELLRERLDVPPALVYLVHPHFPTGVKDPHFAESLQELLAAGAFQRSLVAVDQTYLGFTELTTDDELLESLAEEYDNVVLIRSLSKVEGLAALRLGYAKSTVRTVQQITETLPFYGGLYVSEMALSGALAAISGPVAVEHRQQVLDFYAAEQQWLREQLEALGFKTSAASAPFFPLRGPGAALRKAAEGGAALQCFSFGEEDAQRTPAVCLVADRASNHSTIRMLKEALETTNPPGWAEMWVPHSLARAYLSSVWYGIAAAWLQLWLTGSAIKVSLEWTCGCDVSLTREVVEVDFKPVEIEVELWEVGGTKTYSCARPVFYESLDAVVLVYDVSNMKSYQGLVAWLFELCSTVRPPSLKYWDTGGGSGGEPDMDVELGDMNAHEQAILSGRCPVLFVANKCDLQDPQDFARSKPRPKVPEKPPLMDRLLGGGAGDAFLQTRRSAAEAQLLERLCDFVQQGRHTEASCRDGKLQFDFCLWKDFVRRAHKVKQRDPKAGL</sequence>
<evidence type="ECO:0000256" key="7">
    <source>
        <dbReference type="ARBA" id="ARBA00022898"/>
    </source>
</evidence>
<evidence type="ECO:0000256" key="5">
    <source>
        <dbReference type="ARBA" id="ARBA00022576"/>
    </source>
</evidence>
<reference evidence="10" key="1">
    <citation type="submission" date="2023-08" db="EMBL/GenBank/DDBJ databases">
        <authorList>
            <person name="Chen Y."/>
            <person name="Shah S."/>
            <person name="Dougan E. K."/>
            <person name="Thang M."/>
            <person name="Chan C."/>
        </authorList>
    </citation>
    <scope>NUCLEOTIDE SEQUENCE</scope>
</reference>
<dbReference type="InterPro" id="IPR027417">
    <property type="entry name" value="P-loop_NTPase"/>
</dbReference>
<comment type="cofactor">
    <cofactor evidence="1">
        <name>pyridoxal 5'-phosphate</name>
        <dbReference type="ChEBI" id="CHEBI:597326"/>
    </cofactor>
</comment>
<protein>
    <recommendedName>
        <fullName evidence="4">histidinol-phosphate transaminase</fullName>
        <ecNumber evidence="4">2.6.1.9</ecNumber>
    </recommendedName>
</protein>
<comment type="pathway">
    <text evidence="2">Amino-acid biosynthesis; L-histidine biosynthesis; L-histidine from 5-phospho-alpha-D-ribose 1-diphosphate: step 7/9.</text>
</comment>
<dbReference type="InterPro" id="IPR004839">
    <property type="entry name" value="Aminotransferase_I/II_large"/>
</dbReference>
<dbReference type="PANTHER" id="PTHR42885:SF2">
    <property type="entry name" value="HISTIDINOL-PHOSPHATE AMINOTRANSFERASE"/>
    <property type="match status" value="1"/>
</dbReference>
<organism evidence="10 11">
    <name type="scientific">Effrenium voratum</name>
    <dbReference type="NCBI Taxonomy" id="2562239"/>
    <lineage>
        <taxon>Eukaryota</taxon>
        <taxon>Sar</taxon>
        <taxon>Alveolata</taxon>
        <taxon>Dinophyceae</taxon>
        <taxon>Suessiales</taxon>
        <taxon>Symbiodiniaceae</taxon>
        <taxon>Effrenium</taxon>
    </lineage>
</organism>
<dbReference type="Proteomes" id="UP001178507">
    <property type="component" value="Unassembled WGS sequence"/>
</dbReference>
<dbReference type="SUPFAM" id="SSF53383">
    <property type="entry name" value="PLP-dependent transferases"/>
    <property type="match status" value="1"/>
</dbReference>
<feature type="domain" description="Aminotransferase class I/classII large" evidence="9">
    <location>
        <begin position="321"/>
        <end position="591"/>
    </location>
</feature>
<keyword evidence="7" id="KW-0663">Pyridoxal phosphate</keyword>
<dbReference type="InterPro" id="IPR015421">
    <property type="entry name" value="PyrdxlP-dep_Trfase_major"/>
</dbReference>
<dbReference type="AlphaFoldDB" id="A0AA36JQN0"/>
<dbReference type="GO" id="GO:0005525">
    <property type="term" value="F:GTP binding"/>
    <property type="evidence" value="ECO:0007669"/>
    <property type="project" value="InterPro"/>
</dbReference>
<gene>
    <name evidence="10" type="ORF">EVOR1521_LOCUS30938</name>
</gene>
<dbReference type="GO" id="GO:0003924">
    <property type="term" value="F:GTPase activity"/>
    <property type="evidence" value="ECO:0007669"/>
    <property type="project" value="InterPro"/>
</dbReference>
<dbReference type="SUPFAM" id="SSF52540">
    <property type="entry name" value="P-loop containing nucleoside triphosphate hydrolases"/>
    <property type="match status" value="1"/>
</dbReference>
<keyword evidence="6" id="KW-0808">Transferase</keyword>
<evidence type="ECO:0000313" key="11">
    <source>
        <dbReference type="Proteomes" id="UP001178507"/>
    </source>
</evidence>
<dbReference type="InterPro" id="IPR015422">
    <property type="entry name" value="PyrdxlP-dep_Trfase_small"/>
</dbReference>
<proteinExistence type="inferred from homology"/>
<dbReference type="Gene3D" id="3.40.50.300">
    <property type="entry name" value="P-loop containing nucleotide triphosphate hydrolases"/>
    <property type="match status" value="1"/>
</dbReference>
<evidence type="ECO:0000256" key="1">
    <source>
        <dbReference type="ARBA" id="ARBA00001933"/>
    </source>
</evidence>
<dbReference type="Gene3D" id="3.40.640.10">
    <property type="entry name" value="Type I PLP-dependent aspartate aminotransferase-like (Major domain)"/>
    <property type="match status" value="1"/>
</dbReference>
<dbReference type="Gene3D" id="3.90.1150.10">
    <property type="entry name" value="Aspartate Aminotransferase, domain 1"/>
    <property type="match status" value="1"/>
</dbReference>
<comment type="caution">
    <text evidence="10">The sequence shown here is derived from an EMBL/GenBank/DDBJ whole genome shotgun (WGS) entry which is preliminary data.</text>
</comment>
<dbReference type="GO" id="GO:0030170">
    <property type="term" value="F:pyridoxal phosphate binding"/>
    <property type="evidence" value="ECO:0007669"/>
    <property type="project" value="InterPro"/>
</dbReference>
<evidence type="ECO:0000256" key="4">
    <source>
        <dbReference type="ARBA" id="ARBA00012748"/>
    </source>
</evidence>
<evidence type="ECO:0000256" key="8">
    <source>
        <dbReference type="ARBA" id="ARBA00047481"/>
    </source>
</evidence>
<accession>A0AA36JQN0</accession>
<dbReference type="InterPro" id="IPR001806">
    <property type="entry name" value="Small_GTPase"/>
</dbReference>
<keyword evidence="11" id="KW-1185">Reference proteome</keyword>
<comment type="catalytic activity">
    <reaction evidence="8">
        <text>L-histidinol phosphate + 2-oxoglutarate = 3-(imidazol-4-yl)-2-oxopropyl phosphate + L-glutamate</text>
        <dbReference type="Rhea" id="RHEA:23744"/>
        <dbReference type="ChEBI" id="CHEBI:16810"/>
        <dbReference type="ChEBI" id="CHEBI:29985"/>
        <dbReference type="ChEBI" id="CHEBI:57766"/>
        <dbReference type="ChEBI" id="CHEBI:57980"/>
        <dbReference type="EC" id="2.6.1.9"/>
    </reaction>
</comment>
<dbReference type="InterPro" id="IPR004838">
    <property type="entry name" value="NHTrfase_class1_PyrdxlP-BS"/>
</dbReference>
<evidence type="ECO:0000256" key="2">
    <source>
        <dbReference type="ARBA" id="ARBA00005011"/>
    </source>
</evidence>
<evidence type="ECO:0000313" key="10">
    <source>
        <dbReference type="EMBL" id="CAJ1409980.1"/>
    </source>
</evidence>
<name>A0AA36JQN0_9DINO</name>
<comment type="similarity">
    <text evidence="3">Belongs to the class-I pyridoxal-phosphate-dependent aminotransferase family.</text>
</comment>
<dbReference type="PROSITE" id="PS00105">
    <property type="entry name" value="AA_TRANSFER_CLASS_1"/>
    <property type="match status" value="1"/>
</dbReference>
<dbReference type="GO" id="GO:0004400">
    <property type="term" value="F:histidinol-phosphate transaminase activity"/>
    <property type="evidence" value="ECO:0007669"/>
    <property type="project" value="UniProtKB-EC"/>
</dbReference>
<dbReference type="Pfam" id="PF00155">
    <property type="entry name" value="Aminotran_1_2"/>
    <property type="match status" value="1"/>
</dbReference>
<dbReference type="CDD" id="cd00609">
    <property type="entry name" value="AAT_like"/>
    <property type="match status" value="1"/>
</dbReference>
<evidence type="ECO:0000256" key="6">
    <source>
        <dbReference type="ARBA" id="ARBA00022679"/>
    </source>
</evidence>
<dbReference type="Pfam" id="PF00071">
    <property type="entry name" value="Ras"/>
    <property type="match status" value="1"/>
</dbReference>
<dbReference type="InterPro" id="IPR015424">
    <property type="entry name" value="PyrdxlP-dep_Trfase"/>
</dbReference>
<evidence type="ECO:0000259" key="9">
    <source>
        <dbReference type="Pfam" id="PF00155"/>
    </source>
</evidence>